<name>A0ABQ6A846_9PROT</name>
<protein>
    <submittedName>
        <fullName evidence="2">Antitoxin</fullName>
    </submittedName>
</protein>
<accession>A0ABQ6A846</accession>
<dbReference type="Proteomes" id="UP001156641">
    <property type="component" value="Unassembled WGS sequence"/>
</dbReference>
<evidence type="ECO:0000259" key="1">
    <source>
        <dbReference type="Pfam" id="PF09722"/>
    </source>
</evidence>
<comment type="caution">
    <text evidence="2">The sequence shown here is derived from an EMBL/GenBank/DDBJ whole genome shotgun (WGS) entry which is preliminary data.</text>
</comment>
<evidence type="ECO:0000313" key="3">
    <source>
        <dbReference type="Proteomes" id="UP001156641"/>
    </source>
</evidence>
<organism evidence="2 3">
    <name type="scientific">Acidocella aquatica</name>
    <dbReference type="NCBI Taxonomy" id="1922313"/>
    <lineage>
        <taxon>Bacteria</taxon>
        <taxon>Pseudomonadati</taxon>
        <taxon>Pseudomonadota</taxon>
        <taxon>Alphaproteobacteria</taxon>
        <taxon>Acetobacterales</taxon>
        <taxon>Acidocellaceae</taxon>
        <taxon>Acidocella</taxon>
    </lineage>
</organism>
<evidence type="ECO:0000313" key="2">
    <source>
        <dbReference type="EMBL" id="GLR68664.1"/>
    </source>
</evidence>
<dbReference type="InterPro" id="IPR024467">
    <property type="entry name" value="Xre/MbcA/ParS-like_toxin-bd"/>
</dbReference>
<reference evidence="3" key="1">
    <citation type="journal article" date="2019" name="Int. J. Syst. Evol. Microbiol.">
        <title>The Global Catalogue of Microorganisms (GCM) 10K type strain sequencing project: providing services to taxonomists for standard genome sequencing and annotation.</title>
        <authorList>
            <consortium name="The Broad Institute Genomics Platform"/>
            <consortium name="The Broad Institute Genome Sequencing Center for Infectious Disease"/>
            <person name="Wu L."/>
            <person name="Ma J."/>
        </authorList>
    </citation>
    <scope>NUCLEOTIDE SEQUENCE [LARGE SCALE GENOMIC DNA]</scope>
    <source>
        <strain evidence="3">NBRC 112502</strain>
    </source>
</reference>
<feature type="domain" description="Antitoxin Xre/MbcA/ParS-like toxin-binding" evidence="1">
    <location>
        <begin position="95"/>
        <end position="145"/>
    </location>
</feature>
<dbReference type="RefSeq" id="WP_284259517.1">
    <property type="nucleotide sequence ID" value="NZ_BSOS01000094.1"/>
</dbReference>
<proteinExistence type="predicted"/>
<dbReference type="Pfam" id="PF09722">
    <property type="entry name" value="Xre_MbcA_ParS_C"/>
    <property type="match status" value="1"/>
</dbReference>
<gene>
    <name evidence="2" type="ORF">GCM10010909_33460</name>
</gene>
<dbReference type="NCBIfam" id="TIGR02293">
    <property type="entry name" value="TAS_TIGR02293"/>
    <property type="match status" value="1"/>
</dbReference>
<dbReference type="EMBL" id="BSOS01000094">
    <property type="protein sequence ID" value="GLR68664.1"/>
    <property type="molecule type" value="Genomic_DNA"/>
</dbReference>
<dbReference type="InterPro" id="IPR011979">
    <property type="entry name" value="Antitox_Xre"/>
</dbReference>
<sequence>MLAVADPISSVLGIKASDPLSLMAAVEHGLPLAALDRVVHAVAPADNKFAFRIVTRSTLARRRKTWAAAKQDTASRLSAEEGTRLARLASVWTMAVSVWGDEAAARRFMFEAHPLLQGRRPVDVVLENELGRPVVEGILGRLQYGSAV</sequence>
<keyword evidence="3" id="KW-1185">Reference proteome</keyword>